<sequence length="39" mass="4677">MDTLTKLKMLSDKLDNPIFVNKFSKDFEEFLEIKNNNKK</sequence>
<protein>
    <submittedName>
        <fullName evidence="1">Uncharacterized protein</fullName>
    </submittedName>
</protein>
<keyword evidence="2" id="KW-1185">Reference proteome</keyword>
<proteinExistence type="predicted"/>
<gene>
    <name evidence="1" type="ORF">T548_0037</name>
</gene>
<evidence type="ECO:0000313" key="2">
    <source>
        <dbReference type="Proteomes" id="UP000018883"/>
    </source>
</evidence>
<dbReference type="EMBL" id="KF926093">
    <property type="protein sequence ID" value="AHC94115.1"/>
    <property type="molecule type" value="Genomic_DNA"/>
</dbReference>
<accession>V9VG77</accession>
<reference evidence="1 2" key="1">
    <citation type="journal article" date="2014" name="Front. Microbiol.">
        <title>Phages of non-dairy lactococci: isolation and characterization of ?L47, a phage infecting the grass isolate Lactococcus lactis ssp. cremoris DPC6860.</title>
        <authorList>
            <person name="Cavanagh D."/>
            <person name="Guinane C.M."/>
            <person name="Neve H."/>
            <person name="Coffey A."/>
            <person name="Ross R.P."/>
            <person name="Fitzgerald G.F."/>
            <person name="McAuliffe O."/>
        </authorList>
    </citation>
    <scope>NUCLEOTIDE SEQUENCE [LARGE SCALE GENOMIC DNA]</scope>
</reference>
<dbReference type="Proteomes" id="UP000018883">
    <property type="component" value="Segment"/>
</dbReference>
<name>V9VG77_9CAUD</name>
<dbReference type="GeneID" id="18503592"/>
<organism evidence="1 2">
    <name type="scientific">Lactococcus phage phiL47</name>
    <dbReference type="NCBI Taxonomy" id="1412875"/>
    <lineage>
        <taxon>Viruses</taxon>
        <taxon>Duplodnaviria</taxon>
        <taxon>Heunggongvirae</taxon>
        <taxon>Uroviricota</taxon>
        <taxon>Caudoviricetes</taxon>
        <taxon>Audreyjarvisvirus</taxon>
        <taxon>Audreyjarvisvirus L47</taxon>
    </lineage>
</organism>
<dbReference type="RefSeq" id="YP_009006915.1">
    <property type="nucleotide sequence ID" value="NC_023574.1"/>
</dbReference>
<dbReference type="KEGG" id="vg:18503592"/>
<evidence type="ECO:0000313" key="1">
    <source>
        <dbReference type="EMBL" id="AHC94115.1"/>
    </source>
</evidence>